<evidence type="ECO:0000256" key="7">
    <source>
        <dbReference type="ARBA" id="ARBA00022967"/>
    </source>
</evidence>
<dbReference type="InterPro" id="IPR000194">
    <property type="entry name" value="ATPase_F1/V1/A1_a/bsu_nucl-bd"/>
</dbReference>
<dbReference type="PROSITE" id="PS00152">
    <property type="entry name" value="ATPASE_ALPHA_BETA"/>
    <property type="match status" value="1"/>
</dbReference>
<dbReference type="AlphaFoldDB" id="A0A8S9ZME2"/>
<evidence type="ECO:0000256" key="2">
    <source>
        <dbReference type="ARBA" id="ARBA00008936"/>
    </source>
</evidence>
<keyword evidence="6" id="KW-0067">ATP-binding</keyword>
<evidence type="ECO:0000256" key="6">
    <source>
        <dbReference type="ARBA" id="ARBA00022840"/>
    </source>
</evidence>
<dbReference type="Proteomes" id="UP000605970">
    <property type="component" value="Unassembled WGS sequence"/>
</dbReference>
<evidence type="ECO:0000313" key="13">
    <source>
        <dbReference type="EMBL" id="KAF7634328.1"/>
    </source>
</evidence>
<evidence type="ECO:0000256" key="1">
    <source>
        <dbReference type="ARBA" id="ARBA00004370"/>
    </source>
</evidence>
<name>A0A8S9ZME2_9BILA</name>
<evidence type="ECO:0000313" key="14">
    <source>
        <dbReference type="Proteomes" id="UP000605970"/>
    </source>
</evidence>
<keyword evidence="3" id="KW-0813">Transport</keyword>
<dbReference type="GO" id="GO:0046933">
    <property type="term" value="F:proton-transporting ATP synthase activity, rotational mechanism"/>
    <property type="evidence" value="ECO:0007669"/>
    <property type="project" value="TreeGrafter"/>
</dbReference>
<reference evidence="13" key="1">
    <citation type="journal article" date="2020" name="Ecol. Evol.">
        <title>Genome structure and content of the rice root-knot nematode (Meloidogyne graminicola).</title>
        <authorList>
            <person name="Phan N.T."/>
            <person name="Danchin E.G.J."/>
            <person name="Klopp C."/>
            <person name="Perfus-Barbeoch L."/>
            <person name="Kozlowski D.K."/>
            <person name="Koutsovoulos G.D."/>
            <person name="Lopez-Roques C."/>
            <person name="Bouchez O."/>
            <person name="Zahm M."/>
            <person name="Besnard G."/>
            <person name="Bellafiore S."/>
        </authorList>
    </citation>
    <scope>NUCLEOTIDE SEQUENCE</scope>
    <source>
        <strain evidence="13">VN-18</strain>
    </source>
</reference>
<evidence type="ECO:0000256" key="5">
    <source>
        <dbReference type="ARBA" id="ARBA00022781"/>
    </source>
</evidence>
<keyword evidence="11" id="KW-0066">ATP synthesis</keyword>
<keyword evidence="10" id="KW-0139">CF(1)</keyword>
<evidence type="ECO:0000256" key="10">
    <source>
        <dbReference type="ARBA" id="ARBA00023196"/>
    </source>
</evidence>
<keyword evidence="5" id="KW-0375">Hydrogen ion transport</keyword>
<dbReference type="OrthoDB" id="14523at2759"/>
<dbReference type="GO" id="GO:0042776">
    <property type="term" value="P:proton motive force-driven mitochondrial ATP synthesis"/>
    <property type="evidence" value="ECO:0007669"/>
    <property type="project" value="TreeGrafter"/>
</dbReference>
<evidence type="ECO:0000256" key="9">
    <source>
        <dbReference type="ARBA" id="ARBA00023136"/>
    </source>
</evidence>
<comment type="subcellular location">
    <subcellularLocation>
        <location evidence="1">Membrane</location>
    </subcellularLocation>
</comment>
<dbReference type="PANTHER" id="PTHR15184">
    <property type="entry name" value="ATP SYNTHASE"/>
    <property type="match status" value="1"/>
</dbReference>
<keyword evidence="4" id="KW-0547">Nucleotide-binding</keyword>
<dbReference type="EMBL" id="JABEBT010000060">
    <property type="protein sequence ID" value="KAF7634328.1"/>
    <property type="molecule type" value="Genomic_DNA"/>
</dbReference>
<gene>
    <name evidence="13" type="ORF">Mgra_00006294</name>
</gene>
<dbReference type="InterPro" id="IPR027417">
    <property type="entry name" value="P-loop_NTPase"/>
</dbReference>
<comment type="similarity">
    <text evidence="2">Belongs to the ATPase alpha/beta chains family.</text>
</comment>
<dbReference type="GO" id="GO:0045259">
    <property type="term" value="C:proton-transporting ATP synthase complex"/>
    <property type="evidence" value="ECO:0007669"/>
    <property type="project" value="UniProtKB-KW"/>
</dbReference>
<keyword evidence="8" id="KW-0406">Ion transport</keyword>
<dbReference type="GO" id="GO:0005739">
    <property type="term" value="C:mitochondrion"/>
    <property type="evidence" value="ECO:0007669"/>
    <property type="project" value="GOC"/>
</dbReference>
<evidence type="ECO:0000256" key="11">
    <source>
        <dbReference type="ARBA" id="ARBA00023310"/>
    </source>
</evidence>
<keyword evidence="9" id="KW-0472">Membrane</keyword>
<dbReference type="SUPFAM" id="SSF52540">
    <property type="entry name" value="P-loop containing nucleoside triphosphate hydrolases"/>
    <property type="match status" value="1"/>
</dbReference>
<dbReference type="GO" id="GO:0005524">
    <property type="term" value="F:ATP binding"/>
    <property type="evidence" value="ECO:0007669"/>
    <property type="project" value="UniProtKB-KW"/>
</dbReference>
<dbReference type="InterPro" id="IPR020003">
    <property type="entry name" value="ATPase_a/bsu_AS"/>
</dbReference>
<organism evidence="13 14">
    <name type="scientific">Meloidogyne graminicola</name>
    <dbReference type="NCBI Taxonomy" id="189291"/>
    <lineage>
        <taxon>Eukaryota</taxon>
        <taxon>Metazoa</taxon>
        <taxon>Ecdysozoa</taxon>
        <taxon>Nematoda</taxon>
        <taxon>Chromadorea</taxon>
        <taxon>Rhabditida</taxon>
        <taxon>Tylenchina</taxon>
        <taxon>Tylenchomorpha</taxon>
        <taxon>Tylenchoidea</taxon>
        <taxon>Meloidogynidae</taxon>
        <taxon>Meloidogyninae</taxon>
        <taxon>Meloidogyne</taxon>
    </lineage>
</organism>
<dbReference type="PANTHER" id="PTHR15184:SF71">
    <property type="entry name" value="ATP SYNTHASE SUBUNIT BETA, MITOCHONDRIAL"/>
    <property type="match status" value="1"/>
</dbReference>
<accession>A0A8S9ZME2</accession>
<evidence type="ECO:0000256" key="4">
    <source>
        <dbReference type="ARBA" id="ARBA00022741"/>
    </source>
</evidence>
<protein>
    <submittedName>
        <fullName evidence="13">ATP synthase</fullName>
    </submittedName>
</protein>
<evidence type="ECO:0000256" key="3">
    <source>
        <dbReference type="ARBA" id="ARBA00022448"/>
    </source>
</evidence>
<sequence length="289" mass="33034">MAYAAFRTLLSDLKQLFHNFQFSIGEKSKADLETLDQKLFGFWPKLETLSGRIVNDNFKDNLFPQFYLTFVNIAFGPTKQQLRISTSAMVNLYQEVIDAILLVPENEIIMDQHVLLRTHREFQDSLQKRMANDPFKREETYTDALQEDEHRLMENAIRRIISEGKKGLEEMKVAQQEYLGIMRHVFVGIDLQHLFSPYVEPSKQAIYVPAGDLTDSAPATTFAHLDATTVLSRGIAELGIYPAVDPLDSTSRIMDPNIVGNRHYDVARGVQNSSGLQITSRYYCHPWNG</sequence>
<evidence type="ECO:0000256" key="8">
    <source>
        <dbReference type="ARBA" id="ARBA00023065"/>
    </source>
</evidence>
<evidence type="ECO:0000259" key="12">
    <source>
        <dbReference type="Pfam" id="PF00006"/>
    </source>
</evidence>
<keyword evidence="14" id="KW-1185">Reference proteome</keyword>
<dbReference type="Gene3D" id="3.40.50.12240">
    <property type="match status" value="1"/>
</dbReference>
<dbReference type="Pfam" id="PF00006">
    <property type="entry name" value="ATP-synt_ab"/>
    <property type="match status" value="1"/>
</dbReference>
<comment type="caution">
    <text evidence="13">The sequence shown here is derived from an EMBL/GenBank/DDBJ whole genome shotgun (WGS) entry which is preliminary data.</text>
</comment>
<keyword evidence="7" id="KW-1278">Translocase</keyword>
<proteinExistence type="inferred from homology"/>
<dbReference type="InterPro" id="IPR050053">
    <property type="entry name" value="ATPase_alpha/beta_chains"/>
</dbReference>
<feature type="domain" description="ATPase F1/V1/A1 complex alpha/beta subunit nucleotide-binding" evidence="12">
    <location>
        <begin position="204"/>
        <end position="251"/>
    </location>
</feature>